<keyword evidence="3" id="KW-1185">Reference proteome</keyword>
<protein>
    <submittedName>
        <fullName evidence="2">Uma2 family endonuclease</fullName>
    </submittedName>
</protein>
<name>A0A2T0SL76_9BACT</name>
<evidence type="ECO:0000259" key="1">
    <source>
        <dbReference type="Pfam" id="PF05685"/>
    </source>
</evidence>
<dbReference type="Proteomes" id="UP000238375">
    <property type="component" value="Unassembled WGS sequence"/>
</dbReference>
<keyword evidence="2" id="KW-0540">Nuclease</keyword>
<accession>A0A2T0SL76</accession>
<dbReference type="GO" id="GO:0004519">
    <property type="term" value="F:endonuclease activity"/>
    <property type="evidence" value="ECO:0007669"/>
    <property type="project" value="UniProtKB-KW"/>
</dbReference>
<keyword evidence="2" id="KW-0255">Endonuclease</keyword>
<dbReference type="InterPro" id="IPR012296">
    <property type="entry name" value="Nuclease_put_TT1808"/>
</dbReference>
<dbReference type="Pfam" id="PF05685">
    <property type="entry name" value="Uma2"/>
    <property type="match status" value="1"/>
</dbReference>
<dbReference type="OrthoDB" id="668969at2"/>
<dbReference type="InterPro" id="IPR011335">
    <property type="entry name" value="Restrct_endonuc-II-like"/>
</dbReference>
<dbReference type="PANTHER" id="PTHR36558:SF1">
    <property type="entry name" value="RESTRICTION ENDONUCLEASE DOMAIN-CONTAINING PROTEIN-RELATED"/>
    <property type="match status" value="1"/>
</dbReference>
<gene>
    <name evidence="2" type="ORF">CLV58_1184</name>
</gene>
<feature type="domain" description="Putative restriction endonuclease" evidence="1">
    <location>
        <begin position="12"/>
        <end position="168"/>
    </location>
</feature>
<dbReference type="AlphaFoldDB" id="A0A2T0SL76"/>
<reference evidence="2 3" key="1">
    <citation type="submission" date="2018-03" db="EMBL/GenBank/DDBJ databases">
        <title>Genomic Encyclopedia of Archaeal and Bacterial Type Strains, Phase II (KMG-II): from individual species to whole genera.</title>
        <authorList>
            <person name="Goeker M."/>
        </authorList>
    </citation>
    <scope>NUCLEOTIDE SEQUENCE [LARGE SCALE GENOMIC DNA]</scope>
    <source>
        <strain evidence="2 3">DSM 28354</strain>
    </source>
</reference>
<dbReference type="SUPFAM" id="SSF52980">
    <property type="entry name" value="Restriction endonuclease-like"/>
    <property type="match status" value="1"/>
</dbReference>
<organism evidence="2 3">
    <name type="scientific">Spirosoma oryzae</name>
    <dbReference type="NCBI Taxonomy" id="1469603"/>
    <lineage>
        <taxon>Bacteria</taxon>
        <taxon>Pseudomonadati</taxon>
        <taxon>Bacteroidota</taxon>
        <taxon>Cytophagia</taxon>
        <taxon>Cytophagales</taxon>
        <taxon>Cytophagaceae</taxon>
        <taxon>Spirosoma</taxon>
    </lineage>
</organism>
<dbReference type="InterPro" id="IPR008538">
    <property type="entry name" value="Uma2"/>
</dbReference>
<proteinExistence type="predicted"/>
<dbReference type="RefSeq" id="WP_106139429.1">
    <property type="nucleotide sequence ID" value="NZ_PVTE01000018.1"/>
</dbReference>
<evidence type="ECO:0000313" key="2">
    <source>
        <dbReference type="EMBL" id="PRY34133.1"/>
    </source>
</evidence>
<keyword evidence="2" id="KW-0378">Hydrolase</keyword>
<dbReference type="Gene3D" id="3.90.1570.10">
    <property type="entry name" value="tt1808, chain A"/>
    <property type="match status" value="1"/>
</dbReference>
<dbReference type="EMBL" id="PVTE01000018">
    <property type="protein sequence ID" value="PRY34133.1"/>
    <property type="molecule type" value="Genomic_DNA"/>
</dbReference>
<sequence>MVTTEKTYTLNDYLLRESRSRYKHEFYNGKIIRMAGAKARHNQIAANLIGSLKYALRPLPRKFIVYNSDQKIYIESENVGVYPDALVVCEEPQFWQSREDLIVNPLLVIEVLSRSTASFDRSGKFLLYEQLPSFQEYVLVEQNYPRVESWFRTTEHSWDKTVQTTIDNAIELRSAGVSLPLAEIYEHVRFSPLQ</sequence>
<evidence type="ECO:0000313" key="3">
    <source>
        <dbReference type="Proteomes" id="UP000238375"/>
    </source>
</evidence>
<dbReference type="PANTHER" id="PTHR36558">
    <property type="entry name" value="GLR1098 PROTEIN"/>
    <property type="match status" value="1"/>
</dbReference>
<comment type="caution">
    <text evidence="2">The sequence shown here is derived from an EMBL/GenBank/DDBJ whole genome shotgun (WGS) entry which is preliminary data.</text>
</comment>
<dbReference type="CDD" id="cd06260">
    <property type="entry name" value="DUF820-like"/>
    <property type="match status" value="1"/>
</dbReference>